<organism evidence="1 2">
    <name type="scientific">Antarcticirhabdus aurantiaca</name>
    <dbReference type="NCBI Taxonomy" id="2606717"/>
    <lineage>
        <taxon>Bacteria</taxon>
        <taxon>Pseudomonadati</taxon>
        <taxon>Pseudomonadota</taxon>
        <taxon>Alphaproteobacteria</taxon>
        <taxon>Hyphomicrobiales</taxon>
        <taxon>Aurantimonadaceae</taxon>
        <taxon>Antarcticirhabdus</taxon>
    </lineage>
</organism>
<name>A0ACD4NVH9_9HYPH</name>
<gene>
    <name evidence="1" type="ORF">OXU80_11570</name>
</gene>
<reference evidence="1" key="1">
    <citation type="submission" date="2022-11" db="EMBL/GenBank/DDBJ databases">
        <title>beta-Carotene-producing bacterium, Jeongeuplla avenae sp. nov., alleviates the salt stress of Arabidopsis seedlings.</title>
        <authorList>
            <person name="Jiang L."/>
            <person name="Lee J."/>
        </authorList>
    </citation>
    <scope>NUCLEOTIDE SEQUENCE</scope>
    <source>
        <strain evidence="1">DY_R2A_6</strain>
    </source>
</reference>
<sequence length="170" mass="18058">MRPPRQVNEDKGFGAFFGETGAARPSPREPMRPIIRLPRPERRTHVDALLPLINIVFLLLIFLMMSGTLGTPLPGGLTLARSTAARDPAVVANALIIKTDGSFTYRGRPVAASDLAAAVRREGHGAREPLTVVADGGMPAEAFLAVMRRLSDDGIASISLVTAPTPSGRP</sequence>
<dbReference type="EMBL" id="CP113520">
    <property type="protein sequence ID" value="WAJ30793.1"/>
    <property type="molecule type" value="Genomic_DNA"/>
</dbReference>
<proteinExistence type="predicted"/>
<dbReference type="Proteomes" id="UP001163223">
    <property type="component" value="Chromosome"/>
</dbReference>
<keyword evidence="2" id="KW-1185">Reference proteome</keyword>
<evidence type="ECO:0000313" key="2">
    <source>
        <dbReference type="Proteomes" id="UP001163223"/>
    </source>
</evidence>
<protein>
    <submittedName>
        <fullName evidence="1">Biopolymer transporter ExbD</fullName>
    </submittedName>
</protein>
<evidence type="ECO:0000313" key="1">
    <source>
        <dbReference type="EMBL" id="WAJ30793.1"/>
    </source>
</evidence>
<accession>A0ACD4NVH9</accession>